<evidence type="ECO:0000313" key="2">
    <source>
        <dbReference type="EMBL" id="UTC24312.1"/>
    </source>
</evidence>
<proteinExistence type="predicted"/>
<protein>
    <submittedName>
        <fullName evidence="2">Uncharacterized protein</fullName>
    </submittedName>
</protein>
<feature type="compositionally biased region" description="Polar residues" evidence="1">
    <location>
        <begin position="436"/>
        <end position="455"/>
    </location>
</feature>
<dbReference type="RefSeq" id="WP_258568096.1">
    <property type="nucleotide sequence ID" value="NZ_CP092900.1"/>
</dbReference>
<dbReference type="EMBL" id="CP092900">
    <property type="protein sequence ID" value="UTC24312.1"/>
    <property type="molecule type" value="Genomic_DNA"/>
</dbReference>
<reference evidence="2 3" key="1">
    <citation type="journal article" date="2022" name="Nat. Microbiol.">
        <title>The microbiome of a bacterivorous marine choanoflagellate contains a resource-demanding obligate bacterial associate.</title>
        <authorList>
            <person name="Needham D.M."/>
            <person name="Poirier C."/>
            <person name="Bachy C."/>
            <person name="George E.E."/>
            <person name="Wilken S."/>
            <person name="Yung C.C.M."/>
            <person name="Limardo A.J."/>
            <person name="Morando M."/>
            <person name="Sudek L."/>
            <person name="Malmstrom R.R."/>
            <person name="Keeling P.J."/>
            <person name="Santoro A.E."/>
            <person name="Worden A.Z."/>
        </authorList>
    </citation>
    <scope>NUCLEOTIDE SEQUENCE [LARGE SCALE GENOMIC DNA]</scope>
    <source>
        <strain evidence="2 3">Comchoano-1</strain>
    </source>
</reference>
<gene>
    <name evidence="2" type="ORF">MMH89_03615</name>
</gene>
<sequence length="455" mass="51442">MPIHTHHGLHHIYFSARPRHLNPGDQQGIRPRNKILAASGKDIPAPVVYAEKSYDYHVCRSGKPVSKALYRIFPPEVRKVLKKRAKRARKVFGFIKTGTKYLLAPIVGKAIPDHLSEFRISVNLDKYSDMSPRSGNTLKDYSLVKIVRHLEWLYREVEVENRELVSIESASLSGPWSEAIPENLKGKKSEITKLERHIQNIYEALYEEGLEDFACVGENPDHRVYLPVNDSGSGLSTQAMLSEMVKIVEEPHLFGLLTKNCSSIAARILAAGCQDHRFASIKKDLHQLVDAPEEAYARRLWTPRVLNKQAKKINAATELRPFWKRTLDFFKRLFSSRINIKNGTSTIQSADKQDLLELIQMMHLAMDNIQPVKDMLLAIGRDKTAIKEALVLEQAKNFSDPRIIEALSNSLDASYSRVGPISASDLPEDEPVVEKTQASKPTTEVTSQVSLRHKK</sequence>
<feature type="region of interest" description="Disordered" evidence="1">
    <location>
        <begin position="420"/>
        <end position="455"/>
    </location>
</feature>
<evidence type="ECO:0000313" key="3">
    <source>
        <dbReference type="Proteomes" id="UP001055955"/>
    </source>
</evidence>
<accession>A0ABY5DKI6</accession>
<name>A0ABY5DKI6_9GAMM</name>
<keyword evidence="3" id="KW-1185">Reference proteome</keyword>
<dbReference type="Proteomes" id="UP001055955">
    <property type="component" value="Chromosome"/>
</dbReference>
<evidence type="ECO:0000256" key="1">
    <source>
        <dbReference type="SAM" id="MobiDB-lite"/>
    </source>
</evidence>
<organism evidence="2 3">
    <name type="scientific">Candidatus Comchoanobacter bicostacola</name>
    <dbReference type="NCBI Taxonomy" id="2919598"/>
    <lineage>
        <taxon>Bacteria</taxon>
        <taxon>Pseudomonadati</taxon>
        <taxon>Pseudomonadota</taxon>
        <taxon>Gammaproteobacteria</taxon>
        <taxon>Candidatus Comchoanobacterales</taxon>
        <taxon>Candidatus Comchoanobacteraceae</taxon>
        <taxon>Candidatus Comchoanobacter</taxon>
    </lineage>
</organism>